<comment type="caution">
    <text evidence="6">The sequence shown here is derived from an EMBL/GenBank/DDBJ whole genome shotgun (WGS) entry which is preliminary data.</text>
</comment>
<dbReference type="VEuPathDB" id="FungiDB:MFRU_014g01680"/>
<dbReference type="GO" id="GO:0016020">
    <property type="term" value="C:membrane"/>
    <property type="evidence" value="ECO:0007669"/>
    <property type="project" value="UniProtKB-SubCell"/>
</dbReference>
<dbReference type="Pfam" id="PF03124">
    <property type="entry name" value="EXS"/>
    <property type="match status" value="2"/>
</dbReference>
<evidence type="ECO:0000313" key="7">
    <source>
        <dbReference type="Proteomes" id="UP000322873"/>
    </source>
</evidence>
<keyword evidence="3" id="KW-1133">Transmembrane helix</keyword>
<keyword evidence="2" id="KW-0812">Transmembrane</keyword>
<protein>
    <recommendedName>
        <fullName evidence="5">EXS domain-containing protein</fullName>
    </recommendedName>
</protein>
<keyword evidence="4" id="KW-0472">Membrane</keyword>
<evidence type="ECO:0000256" key="4">
    <source>
        <dbReference type="ARBA" id="ARBA00023136"/>
    </source>
</evidence>
<dbReference type="AlphaFoldDB" id="A0A5M9KCM3"/>
<evidence type="ECO:0000313" key="6">
    <source>
        <dbReference type="EMBL" id="KAA8576695.1"/>
    </source>
</evidence>
<comment type="subcellular location">
    <subcellularLocation>
        <location evidence="1">Membrane</location>
        <topology evidence="1">Multi-pass membrane protein</topology>
    </subcellularLocation>
</comment>
<accession>A0A5M9KCM3</accession>
<evidence type="ECO:0000259" key="5">
    <source>
        <dbReference type="PROSITE" id="PS51380"/>
    </source>
</evidence>
<evidence type="ECO:0000256" key="1">
    <source>
        <dbReference type="ARBA" id="ARBA00004141"/>
    </source>
</evidence>
<keyword evidence="7" id="KW-1185">Reference proteome</keyword>
<proteinExistence type="predicted"/>
<evidence type="ECO:0000256" key="2">
    <source>
        <dbReference type="ARBA" id="ARBA00022692"/>
    </source>
</evidence>
<dbReference type="Proteomes" id="UP000322873">
    <property type="component" value="Unassembled WGS sequence"/>
</dbReference>
<sequence length="167" mass="19191">MYNRISLRVKNSRSTTSGWGGQHLANALKYSTAFPVIIFSAMQRNLSVNETSINITTTTLYRLWLASTPPLSPTQELYYIAILLDFLLRFTWSLKLSPHLDHFADFESGIFLLEVLEVARRWMWIFLRVETEWGREKEKGHANGLLGGPGVDDVLLGDYRDEDDYSD</sequence>
<organism evidence="6 7">
    <name type="scientific">Monilinia fructicola</name>
    <name type="common">Brown rot fungus</name>
    <name type="synonym">Ciboria fructicola</name>
    <dbReference type="NCBI Taxonomy" id="38448"/>
    <lineage>
        <taxon>Eukaryota</taxon>
        <taxon>Fungi</taxon>
        <taxon>Dikarya</taxon>
        <taxon>Ascomycota</taxon>
        <taxon>Pezizomycotina</taxon>
        <taxon>Leotiomycetes</taxon>
        <taxon>Helotiales</taxon>
        <taxon>Sclerotiniaceae</taxon>
        <taxon>Monilinia</taxon>
    </lineage>
</organism>
<dbReference type="InterPro" id="IPR004342">
    <property type="entry name" value="EXS_C"/>
</dbReference>
<dbReference type="PANTHER" id="PTHR10783">
    <property type="entry name" value="XENOTROPIC AND POLYTROPIC RETROVIRUS RECEPTOR 1-RELATED"/>
    <property type="match status" value="1"/>
</dbReference>
<dbReference type="PROSITE" id="PS51380">
    <property type="entry name" value="EXS"/>
    <property type="match status" value="1"/>
</dbReference>
<evidence type="ECO:0000256" key="3">
    <source>
        <dbReference type="ARBA" id="ARBA00022989"/>
    </source>
</evidence>
<dbReference type="PANTHER" id="PTHR10783:SF46">
    <property type="entry name" value="PROTEIN ERD1 HOMOLOG 2"/>
    <property type="match status" value="1"/>
</dbReference>
<name>A0A5M9KCM3_MONFR</name>
<dbReference type="GO" id="GO:0005737">
    <property type="term" value="C:cytoplasm"/>
    <property type="evidence" value="ECO:0007669"/>
    <property type="project" value="TreeGrafter"/>
</dbReference>
<gene>
    <name evidence="6" type="ORF">EYC84_006772</name>
</gene>
<reference evidence="6 7" key="1">
    <citation type="submission" date="2019-06" db="EMBL/GenBank/DDBJ databases">
        <title>Genome Sequence of the Brown Rot Fungal Pathogen Monilinia fructicola.</title>
        <authorList>
            <person name="De Miccolis Angelini R.M."/>
            <person name="Landi L."/>
            <person name="Abate D."/>
            <person name="Pollastro S."/>
            <person name="Romanazzi G."/>
            <person name="Faretra F."/>
        </authorList>
    </citation>
    <scope>NUCLEOTIDE SEQUENCE [LARGE SCALE GENOMIC DNA]</scope>
    <source>
        <strain evidence="6 7">Mfrc123</strain>
    </source>
</reference>
<feature type="domain" description="EXS" evidence="5">
    <location>
        <begin position="1"/>
        <end position="160"/>
    </location>
</feature>
<dbReference type="EMBL" id="VICG01000001">
    <property type="protein sequence ID" value="KAA8576695.1"/>
    <property type="molecule type" value="Genomic_DNA"/>
</dbReference>